<keyword evidence="11" id="KW-0539">Nucleus</keyword>
<dbReference type="Proteomes" id="UP000521578">
    <property type="component" value="Unassembled WGS sequence"/>
</dbReference>
<feature type="compositionally biased region" description="Low complexity" evidence="17">
    <location>
        <begin position="234"/>
        <end position="246"/>
    </location>
</feature>
<dbReference type="GO" id="GO:0005783">
    <property type="term" value="C:endoplasmic reticulum"/>
    <property type="evidence" value="ECO:0007669"/>
    <property type="project" value="UniProtKB-SubCell"/>
</dbReference>
<evidence type="ECO:0000256" key="3">
    <source>
        <dbReference type="ARBA" id="ARBA00004240"/>
    </source>
</evidence>
<keyword evidence="9 16" id="KW-0175">Coiled coil</keyword>
<accession>A0AA97ME55</accession>
<keyword evidence="19" id="KW-1185">Reference proteome</keyword>
<dbReference type="Pfam" id="PF04440">
    <property type="entry name" value="Dysbindin"/>
    <property type="match status" value="1"/>
</dbReference>
<evidence type="ECO:0000256" key="17">
    <source>
        <dbReference type="SAM" id="MobiDB-lite"/>
    </source>
</evidence>
<comment type="caution">
    <text evidence="18">The sequence shown here is derived from an EMBL/GenBank/DDBJ whole genome shotgun (WGS) entry which is preliminary data.</text>
</comment>
<dbReference type="AlphaFoldDB" id="A0AA97ME55"/>
<dbReference type="GO" id="GO:0048490">
    <property type="term" value="P:anterograde synaptic vesicle transport"/>
    <property type="evidence" value="ECO:0007669"/>
    <property type="project" value="TreeGrafter"/>
</dbReference>
<dbReference type="GO" id="GO:2000300">
    <property type="term" value="P:regulation of synaptic vesicle exocytosis"/>
    <property type="evidence" value="ECO:0007669"/>
    <property type="project" value="TreeGrafter"/>
</dbReference>
<organism evidence="18">
    <name type="scientific">Menura novaehollandiae</name>
    <name type="common">superb lyrebird</name>
    <dbReference type="NCBI Taxonomy" id="47692"/>
    <lineage>
        <taxon>Eukaryota</taxon>
        <taxon>Metazoa</taxon>
        <taxon>Chordata</taxon>
        <taxon>Craniata</taxon>
        <taxon>Vertebrata</taxon>
        <taxon>Euteleostomi</taxon>
        <taxon>Archelosauria</taxon>
        <taxon>Archosauria</taxon>
        <taxon>Dinosauria</taxon>
        <taxon>Saurischia</taxon>
        <taxon>Theropoda</taxon>
        <taxon>Coelurosauria</taxon>
        <taxon>Aves</taxon>
        <taxon>Neognathae</taxon>
        <taxon>Neoaves</taxon>
        <taxon>Telluraves</taxon>
        <taxon>Australaves</taxon>
        <taxon>Passeriformes</taxon>
        <taxon>Menuridae</taxon>
        <taxon>Menura</taxon>
    </lineage>
</organism>
<dbReference type="PANTHER" id="PTHR16294:SF5">
    <property type="entry name" value="DYSBINDIN"/>
    <property type="match status" value="1"/>
</dbReference>
<gene>
    <name evidence="18" type="primary">Dtnbp1_0</name>
    <name evidence="18" type="ORF">MENNOV_R05644</name>
</gene>
<dbReference type="GO" id="GO:0031083">
    <property type="term" value="C:BLOC-1 complex"/>
    <property type="evidence" value="ECO:0007669"/>
    <property type="project" value="TreeGrafter"/>
</dbReference>
<comment type="similarity">
    <text evidence="4">Belongs to the dysbindin family.</text>
</comment>
<keyword evidence="10" id="KW-0472">Membrane</keyword>
<evidence type="ECO:0000256" key="15">
    <source>
        <dbReference type="ARBA" id="ARBA00037838"/>
    </source>
</evidence>
<evidence type="ECO:0000256" key="4">
    <source>
        <dbReference type="ARBA" id="ARBA00008686"/>
    </source>
</evidence>
<evidence type="ECO:0000256" key="1">
    <source>
        <dbReference type="ARBA" id="ARBA00004123"/>
    </source>
</evidence>
<evidence type="ECO:0000256" key="12">
    <source>
        <dbReference type="ARBA" id="ARBA00023329"/>
    </source>
</evidence>
<evidence type="ECO:0000256" key="8">
    <source>
        <dbReference type="ARBA" id="ARBA00023018"/>
    </source>
</evidence>
<keyword evidence="6" id="KW-0967">Endosome</keyword>
<evidence type="ECO:0000256" key="13">
    <source>
        <dbReference type="ARBA" id="ARBA00034105"/>
    </source>
</evidence>
<evidence type="ECO:0000256" key="9">
    <source>
        <dbReference type="ARBA" id="ARBA00023054"/>
    </source>
</evidence>
<dbReference type="GO" id="GO:0030672">
    <property type="term" value="C:synaptic vesicle membrane"/>
    <property type="evidence" value="ECO:0007669"/>
    <property type="project" value="UniProtKB-SubCell"/>
</dbReference>
<dbReference type="PANTHER" id="PTHR16294">
    <property type="entry name" value="DYSTROBREVIN BINDING PROTEIN 1 DYSBINDIN"/>
    <property type="match status" value="1"/>
</dbReference>
<feature type="non-terminal residue" evidence="18">
    <location>
        <position position="291"/>
    </location>
</feature>
<dbReference type="GO" id="GO:0005886">
    <property type="term" value="C:plasma membrane"/>
    <property type="evidence" value="ECO:0007669"/>
    <property type="project" value="TreeGrafter"/>
</dbReference>
<reference evidence="18" key="1">
    <citation type="submission" date="2022-12" db="EMBL/GenBank/DDBJ databases">
        <title>Bird 10,000 Genomes (B10K) Project - Family phase.</title>
        <authorList>
            <person name="Zhang G."/>
        </authorList>
    </citation>
    <scope>NUCLEOTIDE SEQUENCE</scope>
    <source>
        <strain evidence="18">B10K-CU-030-46</strain>
        <tissue evidence="18">Muscle</tissue>
    </source>
</reference>
<keyword evidence="5" id="KW-0963">Cytoplasm</keyword>
<evidence type="ECO:0000313" key="19">
    <source>
        <dbReference type="Proteomes" id="UP000521578"/>
    </source>
</evidence>
<sequence>QLVDSEVVMLSAHWEKKRNSLMELQDQLQQIPGFLSDLECLTASLAQLEADFEEMENHLLCLEELCEQCELERYKCVQTLQLENYKKTKSQGIYMQCFICLFVLRSAELDAEHAQKVLDMEHTQQMKLKERQKFFEEAFQQDMEQYLSTGYLQIAERRGKFKIPSVMSSMEVNVDMLEQMDLMDMSDQEALDVFLNSGSEDNNVLSPMLGPDSNTYVNEISLQVPSQSELRQKLSSLSSTCTDSASQDASEGESPVIQSDEEEVQVDTALAAVTERKGASDGSDESDSQTI</sequence>
<dbReference type="GO" id="GO:0033162">
    <property type="term" value="C:melanosome membrane"/>
    <property type="evidence" value="ECO:0007669"/>
    <property type="project" value="UniProtKB-SubCell"/>
</dbReference>
<evidence type="ECO:0000256" key="10">
    <source>
        <dbReference type="ARBA" id="ARBA00023136"/>
    </source>
</evidence>
<evidence type="ECO:0000256" key="11">
    <source>
        <dbReference type="ARBA" id="ARBA00023242"/>
    </source>
</evidence>
<evidence type="ECO:0000313" key="18">
    <source>
        <dbReference type="EMBL" id="NXE90104.1"/>
    </source>
</evidence>
<keyword evidence="12" id="KW-0968">Cytoplasmic vesicle</keyword>
<feature type="coiled-coil region" evidence="16">
    <location>
        <begin position="38"/>
        <end position="72"/>
    </location>
</feature>
<keyword evidence="7" id="KW-0256">Endoplasmic reticulum</keyword>
<dbReference type="GO" id="GO:0005634">
    <property type="term" value="C:nucleus"/>
    <property type="evidence" value="ECO:0007669"/>
    <property type="project" value="UniProtKB-SubCell"/>
</dbReference>
<dbReference type="EMBL" id="VWPS01000071">
    <property type="protein sequence ID" value="NXE90104.1"/>
    <property type="molecule type" value="Genomic_DNA"/>
</dbReference>
<dbReference type="GO" id="GO:0010008">
    <property type="term" value="C:endosome membrane"/>
    <property type="evidence" value="ECO:0007669"/>
    <property type="project" value="UniProtKB-SubCell"/>
</dbReference>
<dbReference type="GO" id="GO:0031175">
    <property type="term" value="P:neuron projection development"/>
    <property type="evidence" value="ECO:0007669"/>
    <property type="project" value="TreeGrafter"/>
</dbReference>
<evidence type="ECO:0000256" key="6">
    <source>
        <dbReference type="ARBA" id="ARBA00022753"/>
    </source>
</evidence>
<dbReference type="GO" id="GO:0014069">
    <property type="term" value="C:postsynaptic density"/>
    <property type="evidence" value="ECO:0007669"/>
    <property type="project" value="UniProtKB-SubCell"/>
</dbReference>
<evidence type="ECO:0000256" key="7">
    <source>
        <dbReference type="ARBA" id="ARBA00022824"/>
    </source>
</evidence>
<evidence type="ECO:0000256" key="16">
    <source>
        <dbReference type="SAM" id="Coils"/>
    </source>
</evidence>
<comment type="subcellular location">
    <subcellularLocation>
        <location evidence="15">Cytoplasmic vesicle</location>
        <location evidence="15">Secretory vesicle</location>
        <location evidence="15">Synaptic vesicle membrane</location>
        <topology evidence="15">Peripheral membrane protein</topology>
        <orientation evidence="15">Cytoplasmic side</orientation>
    </subcellularLocation>
    <subcellularLocation>
        <location evidence="3">Endoplasmic reticulum</location>
    </subcellularLocation>
    <subcellularLocation>
        <location evidence="2">Endosome membrane</location>
        <topology evidence="2">Peripheral membrane protein</topology>
        <orientation evidence="2">Cytoplasmic side</orientation>
    </subcellularLocation>
    <subcellularLocation>
        <location evidence="14">Melanosome membrane</location>
        <topology evidence="14">Peripheral membrane protein</topology>
        <orientation evidence="14">Cytoplasmic side</orientation>
    </subcellularLocation>
    <subcellularLocation>
        <location evidence="1">Nucleus</location>
    </subcellularLocation>
    <subcellularLocation>
        <location evidence="13">Postsynaptic density</location>
    </subcellularLocation>
</comment>
<name>A0AA97ME55_9PASS</name>
<dbReference type="GO" id="GO:1904115">
    <property type="term" value="C:axon cytoplasm"/>
    <property type="evidence" value="ECO:0007669"/>
    <property type="project" value="GOC"/>
</dbReference>
<dbReference type="InterPro" id="IPR007531">
    <property type="entry name" value="Dysbindin"/>
</dbReference>
<dbReference type="GO" id="GO:0060155">
    <property type="term" value="P:platelet dense granule organization"/>
    <property type="evidence" value="ECO:0007669"/>
    <property type="project" value="TreeGrafter"/>
</dbReference>
<proteinExistence type="inferred from homology"/>
<feature type="non-terminal residue" evidence="18">
    <location>
        <position position="1"/>
    </location>
</feature>
<evidence type="ECO:0000256" key="5">
    <source>
        <dbReference type="ARBA" id="ARBA00022490"/>
    </source>
</evidence>
<protein>
    <submittedName>
        <fullName evidence="18">DTBP1 protein</fullName>
    </submittedName>
</protein>
<evidence type="ECO:0000256" key="14">
    <source>
        <dbReference type="ARBA" id="ARBA00037798"/>
    </source>
</evidence>
<evidence type="ECO:0000256" key="2">
    <source>
        <dbReference type="ARBA" id="ARBA00004125"/>
    </source>
</evidence>
<keyword evidence="8" id="KW-0770">Synapse</keyword>
<feature type="region of interest" description="Disordered" evidence="17">
    <location>
        <begin position="231"/>
        <end position="264"/>
    </location>
</feature>